<evidence type="ECO:0000313" key="2">
    <source>
        <dbReference type="EMBL" id="RIY37922.1"/>
    </source>
</evidence>
<dbReference type="InterPro" id="IPR051908">
    <property type="entry name" value="Ribosomal_N-acetyltransferase"/>
</dbReference>
<comment type="caution">
    <text evidence="2">The sequence shown here is derived from an EMBL/GenBank/DDBJ whole genome shotgun (WGS) entry which is preliminary data.</text>
</comment>
<dbReference type="EMBL" id="NRJF01000029">
    <property type="protein sequence ID" value="RIY37922.1"/>
    <property type="molecule type" value="Genomic_DNA"/>
</dbReference>
<sequence length="286" mass="32487">MREFLTSISYPSLNEDGSILVSPELSLEPIKVDHVKEMWPQVKESQEHLARFLPWAENASKESLTQYFAKCEEDFVANTNRVYAIRVNNHLFKKQVVGCISLKLNFVGKNYPGNAELGYYLFQDATGHNFTHEAVQALCTVTYTHDNVQRFEIKVRVENTASRNVALKLNAKFEGELRNYFGQDYCLYSYVLPDDFIQQNQLINDRLVEGEGLAIAPFSIENLEEVNVEELAEATRQATNNLNQAEAQNMVSRIVAQQNASVTNNEEFEIEAEQSAVDNSEAKTSN</sequence>
<reference evidence="2 3" key="1">
    <citation type="submission" date="2017-08" db="EMBL/GenBank/DDBJ databases">
        <title>Reclassification of Bisgaard taxon 37 and 44.</title>
        <authorList>
            <person name="Christensen H."/>
        </authorList>
    </citation>
    <scope>NUCLEOTIDE SEQUENCE [LARGE SCALE GENOMIC DNA]</scope>
    <source>
        <strain evidence="2 3">EEAB3T1</strain>
    </source>
</reference>
<keyword evidence="3" id="KW-1185">Reference proteome</keyword>
<dbReference type="Gene3D" id="3.40.630.30">
    <property type="match status" value="1"/>
</dbReference>
<feature type="domain" description="N-acetyltransferase" evidence="1">
    <location>
        <begin position="25"/>
        <end position="170"/>
    </location>
</feature>
<proteinExistence type="predicted"/>
<organism evidence="2 3">
    <name type="scientific">Psittacicella gerlachiana</name>
    <dbReference type="NCBI Taxonomy" id="2028574"/>
    <lineage>
        <taxon>Bacteria</taxon>
        <taxon>Pseudomonadati</taxon>
        <taxon>Pseudomonadota</taxon>
        <taxon>Gammaproteobacteria</taxon>
        <taxon>Pasteurellales</taxon>
        <taxon>Psittacicellaceae</taxon>
        <taxon>Psittacicella</taxon>
    </lineage>
</organism>
<dbReference type="OrthoDB" id="9784707at2"/>
<dbReference type="GO" id="GO:0005737">
    <property type="term" value="C:cytoplasm"/>
    <property type="evidence" value="ECO:0007669"/>
    <property type="project" value="TreeGrafter"/>
</dbReference>
<protein>
    <recommendedName>
        <fullName evidence="1">N-acetyltransferase domain-containing protein</fullName>
    </recommendedName>
</protein>
<dbReference type="PANTHER" id="PTHR43441">
    <property type="entry name" value="RIBOSOMAL-PROTEIN-SERINE ACETYLTRANSFERASE"/>
    <property type="match status" value="1"/>
</dbReference>
<name>A0A3A1YID8_9GAMM</name>
<dbReference type="AlphaFoldDB" id="A0A3A1YID8"/>
<gene>
    <name evidence="2" type="ORF">CKF59_01160</name>
</gene>
<dbReference type="RefSeq" id="WP_119534151.1">
    <property type="nucleotide sequence ID" value="NZ_NRJF01000029.1"/>
</dbReference>
<dbReference type="SUPFAM" id="SSF55729">
    <property type="entry name" value="Acyl-CoA N-acyltransferases (Nat)"/>
    <property type="match status" value="1"/>
</dbReference>
<evidence type="ECO:0000313" key="3">
    <source>
        <dbReference type="Proteomes" id="UP000265964"/>
    </source>
</evidence>
<dbReference type="GO" id="GO:1990189">
    <property type="term" value="F:protein N-terminal-serine acetyltransferase activity"/>
    <property type="evidence" value="ECO:0007669"/>
    <property type="project" value="TreeGrafter"/>
</dbReference>
<accession>A0A3A1YID8</accession>
<evidence type="ECO:0000259" key="1">
    <source>
        <dbReference type="Pfam" id="PF13302"/>
    </source>
</evidence>
<dbReference type="InterPro" id="IPR016181">
    <property type="entry name" value="Acyl_CoA_acyltransferase"/>
</dbReference>
<dbReference type="GO" id="GO:0008999">
    <property type="term" value="F:protein-N-terminal-alanine acetyltransferase activity"/>
    <property type="evidence" value="ECO:0007669"/>
    <property type="project" value="TreeGrafter"/>
</dbReference>
<dbReference type="PANTHER" id="PTHR43441:SF10">
    <property type="entry name" value="ACETYLTRANSFERASE"/>
    <property type="match status" value="1"/>
</dbReference>
<dbReference type="Pfam" id="PF13302">
    <property type="entry name" value="Acetyltransf_3"/>
    <property type="match status" value="1"/>
</dbReference>
<dbReference type="InterPro" id="IPR000182">
    <property type="entry name" value="GNAT_dom"/>
</dbReference>
<dbReference type="Proteomes" id="UP000265964">
    <property type="component" value="Unassembled WGS sequence"/>
</dbReference>